<protein>
    <submittedName>
        <fullName evidence="1">Uncharacterized protein</fullName>
    </submittedName>
</protein>
<proteinExistence type="predicted"/>
<dbReference type="EMBL" id="KR029579">
    <property type="protein sequence ID" value="AKH46163.1"/>
    <property type="molecule type" value="Genomic_DNA"/>
</dbReference>
<evidence type="ECO:0000313" key="1">
    <source>
        <dbReference type="EMBL" id="AKH46163.1"/>
    </source>
</evidence>
<sequence>MFSTLSSNAARSSVIVAVPTATIMSEFAGSFANAFPETIFASASVPSSVFASPTIGFEPSDVRKVTVYRVAP</sequence>
<organism evidence="1">
    <name type="scientific">uncultured marine virus</name>
    <dbReference type="NCBI Taxonomy" id="186617"/>
    <lineage>
        <taxon>Viruses</taxon>
        <taxon>environmental samples</taxon>
    </lineage>
</organism>
<name>A0A0F7L3W2_9VIRU</name>
<accession>A0A0F7L3W2</accession>
<reference evidence="1" key="1">
    <citation type="journal article" date="2015" name="Front. Microbiol.">
        <title>Combining genomic sequencing methods to explore viral diversity and reveal potential virus-host interactions.</title>
        <authorList>
            <person name="Chow C.E."/>
            <person name="Winget D.M."/>
            <person name="White R.A.III."/>
            <person name="Hallam S.J."/>
            <person name="Suttle C.A."/>
        </authorList>
    </citation>
    <scope>NUCLEOTIDE SEQUENCE</scope>
    <source>
        <strain evidence="1">Anoxic3_4</strain>
    </source>
</reference>
<reference evidence="1" key="2">
    <citation type="submission" date="2015-03" db="EMBL/GenBank/DDBJ databases">
        <authorList>
            <person name="Chow C.-E.T."/>
            <person name="Winget D.M."/>
            <person name="White R.A.III."/>
            <person name="Hallam S.J."/>
            <person name="Suttle C.A."/>
        </authorList>
    </citation>
    <scope>NUCLEOTIDE SEQUENCE</scope>
    <source>
        <strain evidence="1">Anoxic3_4</strain>
    </source>
</reference>